<gene>
    <name evidence="1" type="ORF">TSPGSL018_11981</name>
    <name evidence="2" type="ORF">TSPGSL018_17896</name>
</gene>
<proteinExistence type="predicted"/>
<protein>
    <recommendedName>
        <fullName evidence="3">1-alkyl-2-acetylglycerophosphocholine esterase</fullName>
    </recommendedName>
</protein>
<dbReference type="EMBL" id="GBEZ01019452">
    <property type="protein sequence ID" value="JAC67110.1"/>
    <property type="molecule type" value="Transcribed_RNA"/>
</dbReference>
<feature type="non-terminal residue" evidence="2">
    <location>
        <position position="1"/>
    </location>
</feature>
<name>A0A061S2W6_9CHLO</name>
<dbReference type="SUPFAM" id="SSF53474">
    <property type="entry name" value="alpha/beta-Hydrolases"/>
    <property type="match status" value="1"/>
</dbReference>
<evidence type="ECO:0000313" key="2">
    <source>
        <dbReference type="EMBL" id="JAC77369.1"/>
    </source>
</evidence>
<dbReference type="AlphaFoldDB" id="A0A061S2W6"/>
<accession>A0A061S2W6</accession>
<organism evidence="2">
    <name type="scientific">Tetraselmis sp. GSL018</name>
    <dbReference type="NCBI Taxonomy" id="582737"/>
    <lineage>
        <taxon>Eukaryota</taxon>
        <taxon>Viridiplantae</taxon>
        <taxon>Chlorophyta</taxon>
        <taxon>core chlorophytes</taxon>
        <taxon>Chlorodendrophyceae</taxon>
        <taxon>Chlorodendrales</taxon>
        <taxon>Chlorodendraceae</taxon>
        <taxon>Tetraselmis</taxon>
    </lineage>
</organism>
<reference evidence="2" key="1">
    <citation type="submission" date="2014-05" db="EMBL/GenBank/DDBJ databases">
        <title>The transcriptome of the halophilic microalga Tetraselmis sp. GSL018 isolated from the Great Salt Lake, Utah.</title>
        <authorList>
            <person name="Jinkerson R.E."/>
            <person name="D'Adamo S."/>
            <person name="Posewitz M.C."/>
        </authorList>
    </citation>
    <scope>NUCLEOTIDE SEQUENCE</scope>
    <source>
        <strain evidence="2">GSL018</strain>
    </source>
</reference>
<dbReference type="EMBL" id="GBEZ01008147">
    <property type="protein sequence ID" value="JAC77369.1"/>
    <property type="molecule type" value="Transcribed_RNA"/>
</dbReference>
<dbReference type="InterPro" id="IPR029058">
    <property type="entry name" value="AB_hydrolase_fold"/>
</dbReference>
<evidence type="ECO:0000313" key="1">
    <source>
        <dbReference type="EMBL" id="JAC67110.1"/>
    </source>
</evidence>
<evidence type="ECO:0008006" key="3">
    <source>
        <dbReference type="Google" id="ProtNLM"/>
    </source>
</evidence>
<sequence>SLHRHKVTCQSDKSIFNSTASNRRACLAALSGSGLSFFSRTVCRSFSAEPKPANALNTTNGSEVLVESLRVNSAYPAVGFSEGHLQVLGQQVPISYWYPAVQSQGLTVPAYRQRTSFGKIVSKFLRVPVSPRIFNVDNLILASDFVLTDAQPMPRTLPVVILAHGYLGSRFDLVHLAERLAVQGFIVASPEFGDSRSGEISPPGFLGHEAGRMDILQAAVSAVTTNFATGPLGLVGHSAGSGTIFSLVGSYPRVSIAGLVPSSSRQLQGPTLVVASSGDSTARFQGGIASMLKRLPDDFSRIVPEENGTSCMRLPKMAALFLEKPNHISFLSERSNSALMRTLGFLLPIARLLRLGVLDFDKYYATRDSVETAAAVLPIVEGFLFQELCEDAREHCQGGCEGVKHGLTT</sequence>
<dbReference type="Gene3D" id="3.40.50.1820">
    <property type="entry name" value="alpha/beta hydrolase"/>
    <property type="match status" value="1"/>
</dbReference>